<evidence type="ECO:0008006" key="3">
    <source>
        <dbReference type="Google" id="ProtNLM"/>
    </source>
</evidence>
<dbReference type="KEGG" id="vg:55613431"/>
<dbReference type="Proteomes" id="UP000320660">
    <property type="component" value="Segment"/>
</dbReference>
<name>A0A513PWC4_9CAUD</name>
<evidence type="ECO:0000313" key="1">
    <source>
        <dbReference type="EMBL" id="QAU04218.1"/>
    </source>
</evidence>
<dbReference type="EMBL" id="MK368614">
    <property type="protein sequence ID" value="QAU04218.1"/>
    <property type="molecule type" value="Genomic_DNA"/>
</dbReference>
<reference evidence="1 2" key="1">
    <citation type="submission" date="2019-01" db="EMBL/GenBank/DDBJ databases">
        <authorList>
            <person name="Le T.S."/>
            <person name="Kurtboke I."/>
        </authorList>
    </citation>
    <scope>NUCLEOTIDE SEQUENCE [LARGE SCALE GENOMIC DNA]</scope>
</reference>
<dbReference type="RefSeq" id="YP_009843165.1">
    <property type="nucleotide sequence ID" value="NC_048747.1"/>
</dbReference>
<proteinExistence type="predicted"/>
<sequence>MSFALIGAVKRIQLGCLIAGTYNSSIDGIWGKGSRMAALGLFNVVASKEELVDIPAWSKAIDVVKGFQRNAQLTGFYIGRVDGIWGKGSQAALDNLVLASRRFNGQPDLDLAWSERVCPEFTRIVKEWVEARGYEHHVGDYVMSIMAFESGRTFDPSIQNAAGSQAFGLIQFMAPAAQDLGFKLDEIRKMGQIEQLEKCVLPYFDMRARRKPMRNLEDFYLSVLYPAYVGKALDEVLFQEGSVGYRQNRGLDKNKDGNILVGEIAETIYRMYYEGMKPKNRSIINE</sequence>
<protein>
    <recommendedName>
        <fullName evidence="3">Transglycosylase SLT domain-containing protein</fullName>
    </recommendedName>
</protein>
<evidence type="ECO:0000313" key="2">
    <source>
        <dbReference type="Proteomes" id="UP000320660"/>
    </source>
</evidence>
<organism evidence="1 2">
    <name type="scientific">Vibrio phage 2 TSL-2019</name>
    <dbReference type="NCBI Taxonomy" id="2508172"/>
    <lineage>
        <taxon>Viruses</taxon>
        <taxon>Duplodnaviria</taxon>
        <taxon>Heunggongvirae</taxon>
        <taxon>Uroviricota</taxon>
        <taxon>Caudoviricetes</taxon>
        <taxon>Chimalliviridae</taxon>
        <taxon>Gorgonvirinae</taxon>
        <taxon>Aphroditevirus</taxon>
        <taxon>Aphroditevirus av2TSL2019</taxon>
    </lineage>
</organism>
<accession>A0A513PWC4</accession>
<keyword evidence="2" id="KW-1185">Reference proteome</keyword>
<dbReference type="GeneID" id="55613431"/>